<evidence type="ECO:0000256" key="5">
    <source>
        <dbReference type="ARBA" id="ARBA00023038"/>
    </source>
</evidence>
<reference evidence="10" key="2">
    <citation type="submission" date="2023-06" db="EMBL/GenBank/DDBJ databases">
        <authorList>
            <person name="Swenson N.G."/>
            <person name="Wegrzyn J.L."/>
            <person name="Mcevoy S.L."/>
        </authorList>
    </citation>
    <scope>NUCLEOTIDE SEQUENCE</scope>
    <source>
        <strain evidence="10">NS2018</strain>
        <tissue evidence="10">Leaf</tissue>
    </source>
</reference>
<gene>
    <name evidence="10" type="ORF">LWI29_011878</name>
</gene>
<dbReference type="GO" id="GO:0005856">
    <property type="term" value="C:cytoskeleton"/>
    <property type="evidence" value="ECO:0007669"/>
    <property type="project" value="UniProtKB-SubCell"/>
</dbReference>
<evidence type="ECO:0000313" key="10">
    <source>
        <dbReference type="EMBL" id="KAK0581264.1"/>
    </source>
</evidence>
<proteinExistence type="predicted"/>
<keyword evidence="11" id="KW-1185">Reference proteome</keyword>
<evidence type="ECO:0000256" key="6">
    <source>
        <dbReference type="ARBA" id="ARBA00023203"/>
    </source>
</evidence>
<feature type="domain" description="LIM zinc-binding" evidence="9">
    <location>
        <begin position="66"/>
        <end position="127"/>
    </location>
</feature>
<evidence type="ECO:0000256" key="4">
    <source>
        <dbReference type="ARBA" id="ARBA00022833"/>
    </source>
</evidence>
<dbReference type="EMBL" id="JAUESC010000384">
    <property type="protein sequence ID" value="KAK0581264.1"/>
    <property type="molecule type" value="Genomic_DNA"/>
</dbReference>
<keyword evidence="6" id="KW-0009">Actin-binding</keyword>
<keyword evidence="3 8" id="KW-0479">Metal-binding</keyword>
<dbReference type="SMART" id="SM00132">
    <property type="entry name" value="LIM"/>
    <property type="match status" value="1"/>
</dbReference>
<dbReference type="Proteomes" id="UP001168877">
    <property type="component" value="Unassembled WGS sequence"/>
</dbReference>
<keyword evidence="7" id="KW-0206">Cytoskeleton</keyword>
<dbReference type="PROSITE" id="PS00478">
    <property type="entry name" value="LIM_DOMAIN_1"/>
    <property type="match status" value="1"/>
</dbReference>
<sequence length="137" mass="15611">MLSAIHCNPLTFPLSLSAGSLSSLILRKRELRGKRREEINDKTYINLQVFVAYRDHQMATFGGTQQKCMACAKTVYLVDKLTADNRTYHKACFRCHHCRGTLKVCITTPPSPFSFSCTNKVAPENERCQKRKCTHLN</sequence>
<dbReference type="SUPFAM" id="SSF57716">
    <property type="entry name" value="Glucocorticoid receptor-like (DNA-binding domain)"/>
    <property type="match status" value="1"/>
</dbReference>
<evidence type="ECO:0000256" key="1">
    <source>
        <dbReference type="ARBA" id="ARBA00004245"/>
    </source>
</evidence>
<dbReference type="Pfam" id="PF00412">
    <property type="entry name" value="LIM"/>
    <property type="match status" value="1"/>
</dbReference>
<name>A0AA39S3J7_ACESA</name>
<evidence type="ECO:0000256" key="3">
    <source>
        <dbReference type="ARBA" id="ARBA00022723"/>
    </source>
</evidence>
<comment type="subcellular location">
    <subcellularLocation>
        <location evidence="1">Cytoplasm</location>
        <location evidence="1">Cytoskeleton</location>
    </subcellularLocation>
</comment>
<keyword evidence="4 8" id="KW-0862">Zinc</keyword>
<accession>A0AA39S3J7</accession>
<organism evidence="10 11">
    <name type="scientific">Acer saccharum</name>
    <name type="common">Sugar maple</name>
    <dbReference type="NCBI Taxonomy" id="4024"/>
    <lineage>
        <taxon>Eukaryota</taxon>
        <taxon>Viridiplantae</taxon>
        <taxon>Streptophyta</taxon>
        <taxon>Embryophyta</taxon>
        <taxon>Tracheophyta</taxon>
        <taxon>Spermatophyta</taxon>
        <taxon>Magnoliopsida</taxon>
        <taxon>eudicotyledons</taxon>
        <taxon>Gunneridae</taxon>
        <taxon>Pentapetalae</taxon>
        <taxon>rosids</taxon>
        <taxon>malvids</taxon>
        <taxon>Sapindales</taxon>
        <taxon>Sapindaceae</taxon>
        <taxon>Hippocastanoideae</taxon>
        <taxon>Acereae</taxon>
        <taxon>Acer</taxon>
    </lineage>
</organism>
<comment type="caution">
    <text evidence="10">The sequence shown here is derived from an EMBL/GenBank/DDBJ whole genome shotgun (WGS) entry which is preliminary data.</text>
</comment>
<evidence type="ECO:0000256" key="8">
    <source>
        <dbReference type="PROSITE-ProRule" id="PRU00125"/>
    </source>
</evidence>
<keyword evidence="7" id="KW-0963">Cytoplasm</keyword>
<dbReference type="Gene3D" id="2.10.110.10">
    <property type="entry name" value="Cysteine Rich Protein"/>
    <property type="match status" value="1"/>
</dbReference>
<evidence type="ECO:0000256" key="2">
    <source>
        <dbReference type="ARBA" id="ARBA00011385"/>
    </source>
</evidence>
<evidence type="ECO:0000313" key="11">
    <source>
        <dbReference type="Proteomes" id="UP001168877"/>
    </source>
</evidence>
<dbReference type="AlphaFoldDB" id="A0AA39S3J7"/>
<dbReference type="GO" id="GO:0051017">
    <property type="term" value="P:actin filament bundle assembly"/>
    <property type="evidence" value="ECO:0007669"/>
    <property type="project" value="UniProtKB-ARBA"/>
</dbReference>
<evidence type="ECO:0000256" key="7">
    <source>
        <dbReference type="ARBA" id="ARBA00023212"/>
    </source>
</evidence>
<dbReference type="PANTHER" id="PTHR24206">
    <property type="entry name" value="OS06G0237300 PROTEIN"/>
    <property type="match status" value="1"/>
</dbReference>
<dbReference type="GO" id="GO:0046872">
    <property type="term" value="F:metal ion binding"/>
    <property type="evidence" value="ECO:0007669"/>
    <property type="project" value="UniProtKB-KW"/>
</dbReference>
<evidence type="ECO:0000259" key="9">
    <source>
        <dbReference type="PROSITE" id="PS50023"/>
    </source>
</evidence>
<dbReference type="PROSITE" id="PS50023">
    <property type="entry name" value="LIM_DOMAIN_2"/>
    <property type="match status" value="1"/>
</dbReference>
<dbReference type="InterPro" id="IPR001781">
    <property type="entry name" value="Znf_LIM"/>
</dbReference>
<reference evidence="10" key="1">
    <citation type="journal article" date="2022" name="Plant J.">
        <title>Strategies of tolerance reflected in two North American maple genomes.</title>
        <authorList>
            <person name="McEvoy S.L."/>
            <person name="Sezen U.U."/>
            <person name="Trouern-Trend A."/>
            <person name="McMahon S.M."/>
            <person name="Schaberg P.G."/>
            <person name="Yang J."/>
            <person name="Wegrzyn J.L."/>
            <person name="Swenson N.G."/>
        </authorList>
    </citation>
    <scope>NUCLEOTIDE SEQUENCE</scope>
    <source>
        <strain evidence="10">NS2018</strain>
    </source>
</reference>
<keyword evidence="5 8" id="KW-0440">LIM domain</keyword>
<comment type="subunit">
    <text evidence="2">Interacts with F-actin.</text>
</comment>
<dbReference type="GO" id="GO:0051015">
    <property type="term" value="F:actin filament binding"/>
    <property type="evidence" value="ECO:0007669"/>
    <property type="project" value="UniProtKB-ARBA"/>
</dbReference>
<protein>
    <recommendedName>
        <fullName evidence="9">LIM zinc-binding domain-containing protein</fullName>
    </recommendedName>
</protein>